<dbReference type="SUPFAM" id="SSF52540">
    <property type="entry name" value="P-loop containing nucleoside triphosphate hydrolases"/>
    <property type="match status" value="3"/>
</dbReference>
<dbReference type="OrthoDB" id="5186at2759"/>
<dbReference type="InterPro" id="IPR036465">
    <property type="entry name" value="vWFA_dom_sf"/>
</dbReference>
<feature type="domain" description="VWFA" evidence="2">
    <location>
        <begin position="1556"/>
        <end position="1741"/>
    </location>
</feature>
<sequence>MNPSSTSSIVRFGDVSVPAAPPATQPYRVPHVPPNQLALGSRQETLNQDVFLLGPPGSLRRTLAFKYAQVTGREIEYISFSRDVTEGDLKQRREIVGGTATYVNQACVRAAIEGRILILDNVQNCERNVLPLLNNLLENREMALEDGSFLVSPQRYQALTASANSSDSHQEAMRTRKLIPVHPRFFVIALGIPVPPYTGYPLDPPFRSRFQARWVPSDLASPDRALHWTRQLVQSMAPHQSDLQRMLAILAVLHSSTPSAAADSLLDARLPTCTADPLIVARLLSSGLSPMHVLAMVYPWATMSTTDTPTLNVLESVVRRFGLSWSLASQPIPTMPPAGGGDPAWIPTPTFSLALAKLHAAHAANLDMLLIGDKGVGKSHLIRHFAQQLDLPLTLVPIYRDMSARDLLQRRATTPKGDTIWEDAPLVEAMRLGHVCVLDGVDALAPGSLGTLERLISDRSAEVPSGQVYVSAERWARLSPEHRTAGYVDQIHPRFRLIAIARPQAPGGTQGKSWVTPEVAALMPTIVIPTLPQAEEMALVRALVPHASDRTLAVLTAVAGELATAHEDVGTLAQALTVRQLVKVTRHVTEYPKDDVHALVYRVTMAGFAPGEVRDQLDAVLGKHGIRVSAKTGLVDEAIELVERDGGTRLDIGGVCAPIKMNADPLLIPHTLFYENPRHLRVLRDVLKDWVRGDHILLIGNQGVGKNKLVDYLLFRLKRERQYMQLHRDTTVQSLTAVPVVRAGVLAYEDSPLVVAAREGHVLVVDEADKAPTHVTAILKALVEDGEMRLGDGRRIVRDPKRARIGFDVVMHPIENPDVPSEVQMLRQYAPKVDEKVLERLARAFAELRDKAQDGSIGYPYSTREIVNITRHLSQYPEEGLANVIHNVFAFDEVDADAKDTILASLKRHGIPVPSADGFQVQLSVITSLDPPRLLCEWSRHPDLDSAVTSATTPIELRGGWAIQSTPPTPLARVHARNNLFSEHVFTVQLPTDNPVLAATRSASLPLLLCLFTNPITLATIDLNTWSLSTLPLHEYFPLQRGFPALHVVHLERIGPVLVNGDDGSVLVIREGRNVWSTHLALDKGKKVVVSQAGDTSVLVGQIGSAQVFGVKVGDNPKLPSFAEMVTWTLPEPVLGLARSDAKVVVQGARGLYVVDVESGKVDVYRRREEDKGQSVVLTSAATAGPSLVGPTRNDQLVSIALHPDGASAHVLDALVNPFANVDPVAASLAASTAPTVGLVRPGTEFGTGNLDVLDLGTKSARRIPFQLSLPFTAKLKKDVIPGPHGVSEHVPAAISVCACPDGSVAVLDLQGTIRVFQVAIQSLKQDLADWQRVIGRDAPDSLDIQILGDDRNVSAETRAELGAANNQETRRGTGSGKGQGQASGEGEGSGEGSGAGGASVGLSPASNGGAARTSREALNIDELITNAKGEKGTQAAVAIRPEGSGAAAQGEISDAIREMHDKAVSERMGQLNMREYDMKAYLQYKESVTREIGALRQLIEATQRKQKERVWLAHQTTGELDERKLVDGLVGDSAIYKRRGDEDPTIGSLFDNPKRIIFSFDLSASMFKFNSHDSRLQRSVEVALLVMQAFKNFDHKLRYSIVGHSGDSAYIPFVSEDSYPKNEKEELAVLTKMAAHAQYCLSGDNTLGAIKACVKEVMQKESDEAFVVILSDANIAQYNIQPQDLAAALVADPRVHASIVFIGTLADQAERLRAAMPGKAHVCMDTKDLPLIMKRIFSGLMRSNL</sequence>
<proteinExistence type="predicted"/>
<name>A0A1Y2I1Z6_9FUNG</name>
<dbReference type="PROSITE" id="PS50234">
    <property type="entry name" value="VWFA"/>
    <property type="match status" value="1"/>
</dbReference>
<dbReference type="Proteomes" id="UP000193411">
    <property type="component" value="Unassembled WGS sequence"/>
</dbReference>
<protein>
    <submittedName>
        <fullName evidence="3">AAA domain-domain-containing protein</fullName>
    </submittedName>
</protein>
<organism evidence="3 4">
    <name type="scientific">Catenaria anguillulae PL171</name>
    <dbReference type="NCBI Taxonomy" id="765915"/>
    <lineage>
        <taxon>Eukaryota</taxon>
        <taxon>Fungi</taxon>
        <taxon>Fungi incertae sedis</taxon>
        <taxon>Blastocladiomycota</taxon>
        <taxon>Blastocladiomycetes</taxon>
        <taxon>Blastocladiales</taxon>
        <taxon>Catenariaceae</taxon>
        <taxon>Catenaria</taxon>
    </lineage>
</organism>
<feature type="compositionally biased region" description="Gly residues" evidence="1">
    <location>
        <begin position="1374"/>
        <end position="1400"/>
    </location>
</feature>
<feature type="region of interest" description="Disordered" evidence="1">
    <location>
        <begin position="1362"/>
        <end position="1415"/>
    </location>
</feature>
<dbReference type="Gene3D" id="3.40.50.410">
    <property type="entry name" value="von Willebrand factor, type A domain"/>
    <property type="match status" value="1"/>
</dbReference>
<accession>A0A1Y2I1Z6</accession>
<comment type="caution">
    <text evidence="3">The sequence shown here is derived from an EMBL/GenBank/DDBJ whole genome shotgun (WGS) entry which is preliminary data.</text>
</comment>
<dbReference type="GO" id="GO:0016887">
    <property type="term" value="F:ATP hydrolysis activity"/>
    <property type="evidence" value="ECO:0007669"/>
    <property type="project" value="InterPro"/>
</dbReference>
<dbReference type="FunFam" id="3.40.50.300:FF:000587">
    <property type="entry name" value="von Willebrand factor A domain containing 8"/>
    <property type="match status" value="1"/>
</dbReference>
<dbReference type="EMBL" id="MCFL01000002">
    <property type="protein sequence ID" value="ORZ40870.1"/>
    <property type="molecule type" value="Genomic_DNA"/>
</dbReference>
<dbReference type="PANTHER" id="PTHR21610">
    <property type="entry name" value="VON WILLEBRAND FACTOR A DOMAIN-CONTAINING PROTEIN 8"/>
    <property type="match status" value="1"/>
</dbReference>
<keyword evidence="4" id="KW-1185">Reference proteome</keyword>
<dbReference type="InterPro" id="IPR027417">
    <property type="entry name" value="P-loop_NTPase"/>
</dbReference>
<dbReference type="GO" id="GO:0005737">
    <property type="term" value="C:cytoplasm"/>
    <property type="evidence" value="ECO:0007669"/>
    <property type="project" value="TreeGrafter"/>
</dbReference>
<evidence type="ECO:0000313" key="3">
    <source>
        <dbReference type="EMBL" id="ORZ40870.1"/>
    </source>
</evidence>
<dbReference type="GO" id="GO:0005524">
    <property type="term" value="F:ATP binding"/>
    <property type="evidence" value="ECO:0007669"/>
    <property type="project" value="InterPro"/>
</dbReference>
<dbReference type="Gene3D" id="3.40.50.300">
    <property type="entry name" value="P-loop containing nucleotide triphosphate hydrolases"/>
    <property type="match status" value="3"/>
</dbReference>
<evidence type="ECO:0000313" key="4">
    <source>
        <dbReference type="Proteomes" id="UP000193411"/>
    </source>
</evidence>
<dbReference type="InterPro" id="IPR011704">
    <property type="entry name" value="ATPase_dyneun-rel_AAA"/>
</dbReference>
<gene>
    <name evidence="3" type="ORF">BCR44DRAFT_1423942</name>
</gene>
<reference evidence="3 4" key="1">
    <citation type="submission" date="2016-07" db="EMBL/GenBank/DDBJ databases">
        <title>Pervasive Adenine N6-methylation of Active Genes in Fungi.</title>
        <authorList>
            <consortium name="DOE Joint Genome Institute"/>
            <person name="Mondo S.J."/>
            <person name="Dannebaum R.O."/>
            <person name="Kuo R.C."/>
            <person name="Labutti K."/>
            <person name="Haridas S."/>
            <person name="Kuo A."/>
            <person name="Salamov A."/>
            <person name="Ahrendt S.R."/>
            <person name="Lipzen A."/>
            <person name="Sullivan W."/>
            <person name="Andreopoulos W.B."/>
            <person name="Clum A."/>
            <person name="Lindquist E."/>
            <person name="Daum C."/>
            <person name="Ramamoorthy G.K."/>
            <person name="Gryganskyi A."/>
            <person name="Culley D."/>
            <person name="Magnuson J.K."/>
            <person name="James T.Y."/>
            <person name="O'Malley M.A."/>
            <person name="Stajich J.E."/>
            <person name="Spatafora J.W."/>
            <person name="Visel A."/>
            <person name="Grigoriev I.V."/>
        </authorList>
    </citation>
    <scope>NUCLEOTIDE SEQUENCE [LARGE SCALE GENOMIC DNA]</scope>
    <source>
        <strain evidence="3 4">PL171</strain>
    </source>
</reference>
<dbReference type="InterPro" id="IPR002035">
    <property type="entry name" value="VWF_A"/>
</dbReference>
<evidence type="ECO:0000256" key="1">
    <source>
        <dbReference type="SAM" id="MobiDB-lite"/>
    </source>
</evidence>
<dbReference type="PANTHER" id="PTHR21610:SF9">
    <property type="entry name" value="VON WILLEBRAND FACTOR A DOMAIN-CONTAINING PROTEIN 8"/>
    <property type="match status" value="1"/>
</dbReference>
<evidence type="ECO:0000259" key="2">
    <source>
        <dbReference type="PROSITE" id="PS50234"/>
    </source>
</evidence>
<dbReference type="SUPFAM" id="SSF53300">
    <property type="entry name" value="vWA-like"/>
    <property type="match status" value="1"/>
</dbReference>
<dbReference type="SMART" id="SM00327">
    <property type="entry name" value="VWA"/>
    <property type="match status" value="1"/>
</dbReference>
<dbReference type="InterPro" id="IPR039891">
    <property type="entry name" value="VWA8"/>
</dbReference>
<dbReference type="Pfam" id="PF07728">
    <property type="entry name" value="AAA_5"/>
    <property type="match status" value="3"/>
</dbReference>
<dbReference type="STRING" id="765915.A0A1Y2I1Z6"/>